<dbReference type="PANTHER" id="PTHR31552">
    <property type="entry name" value="SERPENTINE RECEPTOR CLASS GAMMA"/>
    <property type="match status" value="1"/>
</dbReference>
<reference evidence="1" key="2">
    <citation type="submission" date="2022-06" db="UniProtKB">
        <authorList>
            <consortium name="EnsemblMetazoa"/>
        </authorList>
    </citation>
    <scope>IDENTIFICATION</scope>
    <source>
        <strain evidence="1">PS312</strain>
    </source>
</reference>
<accession>A0A8R1UNW5</accession>
<dbReference type="SUPFAM" id="SSF81321">
    <property type="entry name" value="Family A G protein-coupled receptor-like"/>
    <property type="match status" value="1"/>
</dbReference>
<dbReference type="Gene3D" id="1.20.1070.10">
    <property type="entry name" value="Rhodopsin 7-helix transmembrane proteins"/>
    <property type="match status" value="1"/>
</dbReference>
<name>A0A2A6BNX9_PRIPA</name>
<protein>
    <submittedName>
        <fullName evidence="1">G protein-coupled receptor</fullName>
    </submittedName>
</protein>
<evidence type="ECO:0000313" key="1">
    <source>
        <dbReference type="EnsemblMetazoa" id="PPA36773.1"/>
    </source>
</evidence>
<accession>A0A2A6BNX9</accession>
<dbReference type="PANTHER" id="PTHR31552:SF31">
    <property type="entry name" value="SERPENTINE RECEPTOR CLASS GAMMA"/>
    <property type="match status" value="1"/>
</dbReference>
<reference evidence="2" key="1">
    <citation type="journal article" date="2008" name="Nat. Genet.">
        <title>The Pristionchus pacificus genome provides a unique perspective on nematode lifestyle and parasitism.</title>
        <authorList>
            <person name="Dieterich C."/>
            <person name="Clifton S.W."/>
            <person name="Schuster L.N."/>
            <person name="Chinwalla A."/>
            <person name="Delehaunty K."/>
            <person name="Dinkelacker I."/>
            <person name="Fulton L."/>
            <person name="Fulton R."/>
            <person name="Godfrey J."/>
            <person name="Minx P."/>
            <person name="Mitreva M."/>
            <person name="Roeseler W."/>
            <person name="Tian H."/>
            <person name="Witte H."/>
            <person name="Yang S.P."/>
            <person name="Wilson R.K."/>
            <person name="Sommer R.J."/>
        </authorList>
    </citation>
    <scope>NUCLEOTIDE SEQUENCE [LARGE SCALE GENOMIC DNA]</scope>
    <source>
        <strain evidence="2">PS312</strain>
    </source>
</reference>
<evidence type="ECO:0000313" key="2">
    <source>
        <dbReference type="Proteomes" id="UP000005239"/>
    </source>
</evidence>
<proteinExistence type="predicted"/>
<gene>
    <name evidence="1" type="primary">WBGene00275142</name>
</gene>
<dbReference type="Pfam" id="PF10323">
    <property type="entry name" value="7TM_GPCR_Srv"/>
    <property type="match status" value="1"/>
</dbReference>
<keyword evidence="2" id="KW-1185">Reference proteome</keyword>
<sequence length="280" mass="31820">MSNFAWDAAILDLILAVLFAFLLIRIATSSDEYFRKPFYTLFVATGTYNILSVISYIPMSHFVYSSDKRVYSAAYGFNTLGVAGSTIGKSIITIHRYIVIKTAELVENNWSTTIVHLLLILQFGLSAIPATPIFYRIVEVEPPTYGHEFVNTYLSKLISKSFAVVMYISYIICNIVFTLLSHRQLNRLPSSMAKKAQRSMFIITSACSLSHLVKAVYQFTVVITGIFYLEELYKWMFKIYPLVNGLATYTAPVCLIYFSPKVRERMCFKCSRATVDVYDG</sequence>
<organism evidence="1 2">
    <name type="scientific">Pristionchus pacificus</name>
    <name type="common">Parasitic nematode worm</name>
    <dbReference type="NCBI Taxonomy" id="54126"/>
    <lineage>
        <taxon>Eukaryota</taxon>
        <taxon>Metazoa</taxon>
        <taxon>Ecdysozoa</taxon>
        <taxon>Nematoda</taxon>
        <taxon>Chromadorea</taxon>
        <taxon>Rhabditida</taxon>
        <taxon>Rhabditina</taxon>
        <taxon>Diplogasteromorpha</taxon>
        <taxon>Diplogasteroidea</taxon>
        <taxon>Neodiplogasteridae</taxon>
        <taxon>Pristionchus</taxon>
    </lineage>
</organism>
<dbReference type="AlphaFoldDB" id="A0A2A6BNX9"/>
<dbReference type="Proteomes" id="UP000005239">
    <property type="component" value="Unassembled WGS sequence"/>
</dbReference>
<dbReference type="InterPro" id="IPR019426">
    <property type="entry name" value="7TM_GPCR_serpentine_rcpt_Srv"/>
</dbReference>
<dbReference type="EnsemblMetazoa" id="PPA36773.1">
    <property type="protein sequence ID" value="PPA36773.1"/>
    <property type="gene ID" value="WBGene00275142"/>
</dbReference>